<dbReference type="EMBL" id="QLMJ01000008">
    <property type="protein sequence ID" value="RAK36733.1"/>
    <property type="molecule type" value="Genomic_DNA"/>
</dbReference>
<keyword evidence="2" id="KW-1185">Reference proteome</keyword>
<dbReference type="Proteomes" id="UP000249341">
    <property type="component" value="Unassembled WGS sequence"/>
</dbReference>
<sequence>MVEARTVRTLVAVAGFLVQEFVEVPHLPSPMAAWKPFILASATPLMRISYDDADHDDQLDRAWWDLSSHSGTLDSAGTVLLSVEGAGGLPWLQAQVSRKPPRASAIGLPGHDIGFVALSVDGEASIRVTSEEWETWIFSNPPP</sequence>
<protein>
    <submittedName>
        <fullName evidence="1">Uncharacterized protein</fullName>
    </submittedName>
</protein>
<evidence type="ECO:0000313" key="1">
    <source>
        <dbReference type="EMBL" id="RAK36733.1"/>
    </source>
</evidence>
<reference evidence="1 2" key="1">
    <citation type="submission" date="2018-06" db="EMBL/GenBank/DDBJ databases">
        <title>Genomic Encyclopedia of Type Strains, Phase III (KMG-III): the genomes of soil and plant-associated and newly described type strains.</title>
        <authorList>
            <person name="Whitman W."/>
        </authorList>
    </citation>
    <scope>NUCLEOTIDE SEQUENCE [LARGE SCALE GENOMIC DNA]</scope>
    <source>
        <strain evidence="1 2">CGMCC 4.7090</strain>
    </source>
</reference>
<dbReference type="RefSeq" id="WP_146616826.1">
    <property type="nucleotide sequence ID" value="NZ_QLMJ01000008.1"/>
</dbReference>
<name>A0A327ZBB2_9ACTN</name>
<proteinExistence type="predicted"/>
<dbReference type="OrthoDB" id="3556416at2"/>
<accession>A0A327ZBB2</accession>
<dbReference type="AlphaFoldDB" id="A0A327ZBB2"/>
<comment type="caution">
    <text evidence="1">The sequence shown here is derived from an EMBL/GenBank/DDBJ whole genome shotgun (WGS) entry which is preliminary data.</text>
</comment>
<gene>
    <name evidence="1" type="ORF">B0I29_108323</name>
</gene>
<evidence type="ECO:0000313" key="2">
    <source>
        <dbReference type="Proteomes" id="UP000249341"/>
    </source>
</evidence>
<organism evidence="1 2">
    <name type="scientific">Actinoplanes lutulentus</name>
    <dbReference type="NCBI Taxonomy" id="1287878"/>
    <lineage>
        <taxon>Bacteria</taxon>
        <taxon>Bacillati</taxon>
        <taxon>Actinomycetota</taxon>
        <taxon>Actinomycetes</taxon>
        <taxon>Micromonosporales</taxon>
        <taxon>Micromonosporaceae</taxon>
        <taxon>Actinoplanes</taxon>
    </lineage>
</organism>